<dbReference type="InterPro" id="IPR013762">
    <property type="entry name" value="Integrase-like_cat_sf"/>
</dbReference>
<sequence length="393" mass="45675">MARKTITGLQKQENGIWKIDKIYKGERIQESTGTCEREEAEQYLIHLLERKRQEKVYGVRRERTWREAATRFLLEFKDQPSIELSATYLEQLDPFIGELPLRCIDDDSLAPFIKFKQHPEKGKPASNRTVNIALERVIRILNLCARKWRDEERRPWLDTVPMITKLDERKTRRPAYPMSWEEQSVLFAELPDHLHRMALYKVNSGCREQEVCKLSWEWEISVPEIKASVFLIPAGFGGRHSKSGVKNGEDRLVVLNEVATRIIDGQRGLHPVWVFPYGQPDEYGPTPMHRMNDTAWKKARVRAAKKWEELYGRPAHPGFRSIRIHDLKHTFGRRLRAAQVTEEDRNVLLGHKNDSITTHYSAAELDKLIAEANKITATDSRAPALTLLKRRNG</sequence>
<dbReference type="GO" id="GO:0006310">
    <property type="term" value="P:DNA recombination"/>
    <property type="evidence" value="ECO:0007669"/>
    <property type="project" value="UniProtKB-KW"/>
</dbReference>
<dbReference type="AlphaFoldDB" id="A0A7X3KWN6"/>
<evidence type="ECO:0000313" key="7">
    <source>
        <dbReference type="Proteomes" id="UP000461288"/>
    </source>
</evidence>
<dbReference type="InterPro" id="IPR002104">
    <property type="entry name" value="Integrase_catalytic"/>
</dbReference>
<evidence type="ECO:0000256" key="1">
    <source>
        <dbReference type="ARBA" id="ARBA00008857"/>
    </source>
</evidence>
<evidence type="ECO:0000256" key="4">
    <source>
        <dbReference type="ARBA" id="ARBA00023172"/>
    </source>
</evidence>
<dbReference type="Gene3D" id="1.10.443.10">
    <property type="entry name" value="Intergrase catalytic core"/>
    <property type="match status" value="1"/>
</dbReference>
<dbReference type="Pfam" id="PF00589">
    <property type="entry name" value="Phage_integrase"/>
    <property type="match status" value="1"/>
</dbReference>
<protein>
    <submittedName>
        <fullName evidence="6">Tyrosine-type recombinase/integrase</fullName>
    </submittedName>
</protein>
<proteinExistence type="inferred from homology"/>
<dbReference type="SUPFAM" id="SSF56349">
    <property type="entry name" value="DNA breaking-rejoining enzymes"/>
    <property type="match status" value="1"/>
</dbReference>
<gene>
    <name evidence="6" type="ORF">GO594_28060</name>
</gene>
<keyword evidence="2" id="KW-0229">DNA integration</keyword>
<dbReference type="RefSeq" id="WP_160483136.1">
    <property type="nucleotide sequence ID" value="NZ_WTFN01000124.1"/>
</dbReference>
<name>A0A7X3KWN6_9GAMM</name>
<evidence type="ECO:0000256" key="2">
    <source>
        <dbReference type="ARBA" id="ARBA00022908"/>
    </source>
</evidence>
<dbReference type="InterPro" id="IPR011010">
    <property type="entry name" value="DNA_brk_join_enz"/>
</dbReference>
<comment type="similarity">
    <text evidence="1">Belongs to the 'phage' integrase family.</text>
</comment>
<dbReference type="PANTHER" id="PTHR30349">
    <property type="entry name" value="PHAGE INTEGRASE-RELATED"/>
    <property type="match status" value="1"/>
</dbReference>
<dbReference type="Proteomes" id="UP000461288">
    <property type="component" value="Unassembled WGS sequence"/>
</dbReference>
<evidence type="ECO:0000313" key="6">
    <source>
        <dbReference type="EMBL" id="MWK59856.1"/>
    </source>
</evidence>
<dbReference type="EMBL" id="WTFN01000124">
    <property type="protein sequence ID" value="MWK59856.1"/>
    <property type="molecule type" value="Genomic_DNA"/>
</dbReference>
<feature type="domain" description="Tyr recombinase" evidence="5">
    <location>
        <begin position="200"/>
        <end position="363"/>
    </location>
</feature>
<dbReference type="InterPro" id="IPR050090">
    <property type="entry name" value="Tyrosine_recombinase_XerCD"/>
</dbReference>
<dbReference type="GO" id="GO:0003677">
    <property type="term" value="F:DNA binding"/>
    <property type="evidence" value="ECO:0007669"/>
    <property type="project" value="UniProtKB-KW"/>
</dbReference>
<evidence type="ECO:0000259" key="5">
    <source>
        <dbReference type="Pfam" id="PF00589"/>
    </source>
</evidence>
<comment type="caution">
    <text evidence="6">The sequence shown here is derived from an EMBL/GenBank/DDBJ whole genome shotgun (WGS) entry which is preliminary data.</text>
</comment>
<reference evidence="6 7" key="1">
    <citation type="submission" date="2019-12" db="EMBL/GenBank/DDBJ databases">
        <title>Draft genome sequence of Pseudomonas otitidis recovered from a chicken carcass.</title>
        <authorList>
            <person name="Vieira T.R."/>
            <person name="Oliviera E.F.C."/>
            <person name="Silva N.M.V."/>
            <person name="Sambrano G.E."/>
            <person name="Cibulski S.P."/>
            <person name="Cardoso M.R.I."/>
        </authorList>
    </citation>
    <scope>NUCLEOTIDE SEQUENCE [LARGE SCALE GENOMIC DNA]</scope>
    <source>
        <strain evidence="6 7">25_K</strain>
    </source>
</reference>
<keyword evidence="3" id="KW-0238">DNA-binding</keyword>
<dbReference type="GO" id="GO:0015074">
    <property type="term" value="P:DNA integration"/>
    <property type="evidence" value="ECO:0007669"/>
    <property type="project" value="UniProtKB-KW"/>
</dbReference>
<accession>A0A7X3KWN6</accession>
<keyword evidence="4" id="KW-0233">DNA recombination</keyword>
<organism evidence="6 7">
    <name type="scientific">Metapseudomonas otitidis</name>
    <dbReference type="NCBI Taxonomy" id="319939"/>
    <lineage>
        <taxon>Bacteria</taxon>
        <taxon>Pseudomonadati</taxon>
        <taxon>Pseudomonadota</taxon>
        <taxon>Gammaproteobacteria</taxon>
        <taxon>Pseudomonadales</taxon>
        <taxon>Pseudomonadaceae</taxon>
        <taxon>Metapseudomonas</taxon>
    </lineage>
</organism>
<evidence type="ECO:0000256" key="3">
    <source>
        <dbReference type="ARBA" id="ARBA00023125"/>
    </source>
</evidence>
<dbReference type="PANTHER" id="PTHR30349:SF41">
    <property type="entry name" value="INTEGRASE_RECOMBINASE PROTEIN MJ0367-RELATED"/>
    <property type="match status" value="1"/>
</dbReference>